<dbReference type="PROSITE" id="PS50865">
    <property type="entry name" value="ZF_MYND_2"/>
    <property type="match status" value="1"/>
</dbReference>
<dbReference type="AlphaFoldDB" id="A0A2I1D771"/>
<dbReference type="GeneID" id="36546877"/>
<accession>A0A2I1D771</accession>
<keyword evidence="3" id="KW-0862">Zinc</keyword>
<organism evidence="6 7">
    <name type="scientific">Aspergillus campestris (strain IBT 28561)</name>
    <dbReference type="NCBI Taxonomy" id="1392248"/>
    <lineage>
        <taxon>Eukaryota</taxon>
        <taxon>Fungi</taxon>
        <taxon>Dikarya</taxon>
        <taxon>Ascomycota</taxon>
        <taxon>Pezizomycotina</taxon>
        <taxon>Eurotiomycetes</taxon>
        <taxon>Eurotiomycetidae</taxon>
        <taxon>Eurotiales</taxon>
        <taxon>Aspergillaceae</taxon>
        <taxon>Aspergillus</taxon>
        <taxon>Aspergillus subgen. Circumdati</taxon>
    </lineage>
</organism>
<dbReference type="PANTHER" id="PTHR10237">
    <property type="entry name" value="DEFORMED EPIDERMAL AUTOREGULATORY FACTOR 1 HOMOLOG SUPPRESSIN"/>
    <property type="match status" value="1"/>
</dbReference>
<dbReference type="GO" id="GO:0005634">
    <property type="term" value="C:nucleus"/>
    <property type="evidence" value="ECO:0007669"/>
    <property type="project" value="TreeGrafter"/>
</dbReference>
<evidence type="ECO:0000256" key="2">
    <source>
        <dbReference type="ARBA" id="ARBA00022771"/>
    </source>
</evidence>
<dbReference type="InterPro" id="IPR002893">
    <property type="entry name" value="Znf_MYND"/>
</dbReference>
<dbReference type="PANTHER" id="PTHR10237:SF14">
    <property type="entry name" value="MYND-TYPE DOMAIN-CONTAINING PROTEIN"/>
    <property type="match status" value="1"/>
</dbReference>
<evidence type="ECO:0000313" key="7">
    <source>
        <dbReference type="Proteomes" id="UP000234254"/>
    </source>
</evidence>
<dbReference type="EMBL" id="MSFM01000004">
    <property type="protein sequence ID" value="PKY05703.1"/>
    <property type="molecule type" value="Genomic_DNA"/>
</dbReference>
<dbReference type="Gene3D" id="6.10.140.2220">
    <property type="match status" value="1"/>
</dbReference>
<gene>
    <name evidence="6" type="ORF">P168DRAFT_309941</name>
</gene>
<keyword evidence="1" id="KW-0479">Metal-binding</keyword>
<dbReference type="Pfam" id="PF14737">
    <property type="entry name" value="DUF4470"/>
    <property type="match status" value="1"/>
</dbReference>
<evidence type="ECO:0000256" key="1">
    <source>
        <dbReference type="ARBA" id="ARBA00022723"/>
    </source>
</evidence>
<dbReference type="OrthoDB" id="432970at2759"/>
<evidence type="ECO:0000256" key="4">
    <source>
        <dbReference type="PROSITE-ProRule" id="PRU00134"/>
    </source>
</evidence>
<reference evidence="6" key="1">
    <citation type="submission" date="2016-12" db="EMBL/GenBank/DDBJ databases">
        <title>The genomes of Aspergillus section Nigri reveals drivers in fungal speciation.</title>
        <authorList>
            <consortium name="DOE Joint Genome Institute"/>
            <person name="Vesth T.C."/>
            <person name="Nybo J."/>
            <person name="Theobald S."/>
            <person name="Brandl J."/>
            <person name="Frisvad J.C."/>
            <person name="Nielsen K.F."/>
            <person name="Lyhne E.K."/>
            <person name="Kogle M.E."/>
            <person name="Kuo A."/>
            <person name="Riley R."/>
            <person name="Clum A."/>
            <person name="Nolan M."/>
            <person name="Lipzen A."/>
            <person name="Salamov A."/>
            <person name="Henrissat B."/>
            <person name="Wiebenga A."/>
            <person name="De vries R.P."/>
            <person name="Grigoriev I.V."/>
            <person name="Mortensen U.H."/>
            <person name="Andersen M.R."/>
            <person name="Baker S.E."/>
        </authorList>
    </citation>
    <scope>NUCLEOTIDE SEQUENCE</scope>
    <source>
        <strain evidence="6">IBT 28561</strain>
    </source>
</reference>
<sequence length="1229" mass="138072">MQHGGGRSFRYGQCRGQLLPHSHFYPVGNTPAVCLTHPLPPEQDAHLLLLGCGDARNVLFTIYADLRKLDFTCCDLEPEIIARNIVLFTLLMDDEQNNNLQKIWNLYYHRLVDQDSLELLREQASKLKKLAATTDLWRRGEYGSMLRFLDSYTLTQVSQLWDFYSQRPPDGSAYENQQNLLHQEFQEAERVRSQIVGSNSMLGGLRSTAPVSTIAHDDLSTSYRRYWTYGVADPSQEANGLDNSLNPMLGTPNAALIIHHATDPVLDFHLATGYAPLSSNSPLKPNKGEDGSFTNACYQTAFVEFAAYAKTFRCARPRLTIRFIASDALALCHTLQHMNNTGNSEAHWYRNSQTYVPLNLDSNDFNPRSDHPAPLSFDAIDTSNLADHLGCINLLAAAGPLLNRKPTSTLSTELLVRCEGDLNDYLKDLLLGDLPTVALLFNLTPIQYWTGTTATSVWDERQLNIVLQDSLGEYNTRCRYIIQWKSARHSSQETNLLNDTTIPLQFEQPGLTNLLYQLYLRMVEDESLPVLATSRKELASGPSGFYTRASFVAILGLIHKSDLVNWSVFIRELCLLITRHHSSRSMSSYTSPQEMFVYLHMCGLPLPSDYELTPYRPVKGMPCPLQNWKTIPPTLCITIVVPRTLLGFLKMANPMDGSPIFHVVLNGPQTNGFGKLTFAGVRNSESCVLSVQHDGEPWTGIAPMIVSVIVPSSIIRQDRSMSTRVTLGLKPTVPVQRFMDELGQGLAICQSSLKDPNVLVTKHRPNMTGYQSISGNSVSPCARPKELSMYQSTDSQTHARVHVSLDKDLKVKCITVHVDIYAGPLQDKLRSKVAVSVFQDSIFGVSIRFQEGPLIEQVQLPCPVTMTGSETRIELEASYVEFRAPVATRSELSSRPDNFYWTGIYQQRPIIYNPHYISLDQLPILDIEESVKLKWLINDLADMWSETERAFRERNMATNLRSNFKNTLLKLFVDFAGVQDTKHHKPFSLSDPQNGGLFALIFPANLRLDLPHQTVVLDVAIIPLSNNSIHKITSLLSTIETVRSSEIKIDERESLLWKHTLPAMVERCRTWKHKRACEYIRAEKMPLSLETGDRYICSCGKGTFPAGFWSRNKGDEADLWRLMSKHAIRAAISPCFSVPFVERQYTLPLAKPGPVSPAPTDNPPTKPTGLDGKRGLCAMCGKTRQEAGGLRECNGCRVAEYCSRECHLEHWRGEHKGLCRRVDRAGSSM</sequence>
<dbReference type="SUPFAM" id="SSF144232">
    <property type="entry name" value="HIT/MYND zinc finger-like"/>
    <property type="match status" value="1"/>
</dbReference>
<dbReference type="GO" id="GO:0008270">
    <property type="term" value="F:zinc ion binding"/>
    <property type="evidence" value="ECO:0007669"/>
    <property type="project" value="UniProtKB-KW"/>
</dbReference>
<evidence type="ECO:0000259" key="5">
    <source>
        <dbReference type="PROSITE" id="PS50865"/>
    </source>
</evidence>
<keyword evidence="7" id="KW-1185">Reference proteome</keyword>
<dbReference type="InterPro" id="IPR024119">
    <property type="entry name" value="TF_DEAF-1"/>
</dbReference>
<dbReference type="InterPro" id="IPR027974">
    <property type="entry name" value="DUF4470"/>
</dbReference>
<comment type="caution">
    <text evidence="6">The sequence shown here is derived from an EMBL/GenBank/DDBJ whole genome shotgun (WGS) entry which is preliminary data.</text>
</comment>
<dbReference type="PROSITE" id="PS01360">
    <property type="entry name" value="ZF_MYND_1"/>
    <property type="match status" value="1"/>
</dbReference>
<evidence type="ECO:0000256" key="3">
    <source>
        <dbReference type="ARBA" id="ARBA00022833"/>
    </source>
</evidence>
<dbReference type="VEuPathDB" id="FungiDB:P168DRAFT_309941"/>
<proteinExistence type="predicted"/>
<protein>
    <recommendedName>
        <fullName evidence="5">MYND-type domain-containing protein</fullName>
    </recommendedName>
</protein>
<dbReference type="Proteomes" id="UP000234254">
    <property type="component" value="Unassembled WGS sequence"/>
</dbReference>
<evidence type="ECO:0000313" key="6">
    <source>
        <dbReference type="EMBL" id="PKY05703.1"/>
    </source>
</evidence>
<dbReference type="RefSeq" id="XP_024694297.1">
    <property type="nucleotide sequence ID" value="XM_024839353.1"/>
</dbReference>
<keyword evidence="2 4" id="KW-0863">Zinc-finger</keyword>
<dbReference type="Pfam" id="PF01753">
    <property type="entry name" value="zf-MYND"/>
    <property type="match status" value="1"/>
</dbReference>
<feature type="domain" description="MYND-type" evidence="5">
    <location>
        <begin position="1177"/>
        <end position="1219"/>
    </location>
</feature>
<dbReference type="GO" id="GO:0000981">
    <property type="term" value="F:DNA-binding transcription factor activity, RNA polymerase II-specific"/>
    <property type="evidence" value="ECO:0007669"/>
    <property type="project" value="TreeGrafter"/>
</dbReference>
<name>A0A2I1D771_ASPC2</name>